<keyword evidence="2" id="KW-1185">Reference proteome</keyword>
<comment type="caution">
    <text evidence="1">The sequence shown here is derived from an EMBL/GenBank/DDBJ whole genome shotgun (WGS) entry which is preliminary data.</text>
</comment>
<evidence type="ECO:0000313" key="1">
    <source>
        <dbReference type="EMBL" id="GAA3531017.1"/>
    </source>
</evidence>
<dbReference type="EMBL" id="BAABCX010000001">
    <property type="protein sequence ID" value="GAA3531017.1"/>
    <property type="molecule type" value="Genomic_DNA"/>
</dbReference>
<accession>A0ABP6V8M8</accession>
<evidence type="ECO:0000313" key="2">
    <source>
        <dbReference type="Proteomes" id="UP001500795"/>
    </source>
</evidence>
<sequence length="81" mass="8345">MNTEDFQVVVQAGPHHGTNGRVHARGIATTGQYTNSLNHIGLKSCWTPTADIYPGWPSGYPGAKTGGSTGVSPADVIAPGL</sequence>
<name>A0ABP6V8M8_9GAMM</name>
<organism evidence="1 2">
    <name type="scientific">Zobellella aerophila</name>
    <dbReference type="NCBI Taxonomy" id="870480"/>
    <lineage>
        <taxon>Bacteria</taxon>
        <taxon>Pseudomonadati</taxon>
        <taxon>Pseudomonadota</taxon>
        <taxon>Gammaproteobacteria</taxon>
        <taxon>Aeromonadales</taxon>
        <taxon>Aeromonadaceae</taxon>
        <taxon>Zobellella</taxon>
    </lineage>
</organism>
<dbReference type="Proteomes" id="UP001500795">
    <property type="component" value="Unassembled WGS sequence"/>
</dbReference>
<protein>
    <submittedName>
        <fullName evidence="1">Uncharacterized protein</fullName>
    </submittedName>
</protein>
<gene>
    <name evidence="1" type="ORF">GCM10022394_07880</name>
</gene>
<reference evidence="2" key="1">
    <citation type="journal article" date="2019" name="Int. J. Syst. Evol. Microbiol.">
        <title>The Global Catalogue of Microorganisms (GCM) 10K type strain sequencing project: providing services to taxonomists for standard genome sequencing and annotation.</title>
        <authorList>
            <consortium name="The Broad Institute Genomics Platform"/>
            <consortium name="The Broad Institute Genome Sequencing Center for Infectious Disease"/>
            <person name="Wu L."/>
            <person name="Ma J."/>
        </authorList>
    </citation>
    <scope>NUCLEOTIDE SEQUENCE [LARGE SCALE GENOMIC DNA]</scope>
    <source>
        <strain evidence="2">JCM 17110</strain>
    </source>
</reference>
<proteinExistence type="predicted"/>